<keyword evidence="3" id="KW-1185">Reference proteome</keyword>
<dbReference type="EMBL" id="JAFELM010000028">
    <property type="protein sequence ID" value="MBM6617932.1"/>
    <property type="molecule type" value="Genomic_DNA"/>
</dbReference>
<reference evidence="2 3" key="1">
    <citation type="submission" date="2021-02" db="EMBL/GenBank/DDBJ databases">
        <title>Bacillus sp. RD4P76, an endophyte from a halophyte.</title>
        <authorList>
            <person name="Sun J.-Q."/>
        </authorList>
    </citation>
    <scope>NUCLEOTIDE SEQUENCE [LARGE SCALE GENOMIC DNA]</scope>
    <source>
        <strain evidence="2 3">RD4P76</strain>
    </source>
</reference>
<evidence type="ECO:0000313" key="3">
    <source>
        <dbReference type="Proteomes" id="UP001518925"/>
    </source>
</evidence>
<accession>A0ABS2DHH5</accession>
<keyword evidence="1" id="KW-0812">Transmembrane</keyword>
<feature type="transmembrane region" description="Helical" evidence="1">
    <location>
        <begin position="87"/>
        <end position="109"/>
    </location>
</feature>
<organism evidence="2 3">
    <name type="scientific">Bacillus suaedaesalsae</name>
    <dbReference type="NCBI Taxonomy" id="2810349"/>
    <lineage>
        <taxon>Bacteria</taxon>
        <taxon>Bacillati</taxon>
        <taxon>Bacillota</taxon>
        <taxon>Bacilli</taxon>
        <taxon>Bacillales</taxon>
        <taxon>Bacillaceae</taxon>
        <taxon>Bacillus</taxon>
    </lineage>
</organism>
<dbReference type="Proteomes" id="UP001518925">
    <property type="component" value="Unassembled WGS sequence"/>
</dbReference>
<name>A0ABS2DHH5_9BACI</name>
<protein>
    <submittedName>
        <fullName evidence="2">DUF2512 family protein</fullName>
    </submittedName>
</protein>
<dbReference type="InterPro" id="IPR019649">
    <property type="entry name" value="DUF2512"/>
</dbReference>
<feature type="transmembrane region" description="Helical" evidence="1">
    <location>
        <begin position="29"/>
        <end position="48"/>
    </location>
</feature>
<feature type="transmembrane region" description="Helical" evidence="1">
    <location>
        <begin position="60"/>
        <end position="81"/>
    </location>
</feature>
<comment type="caution">
    <text evidence="2">The sequence shown here is derived from an EMBL/GenBank/DDBJ whole genome shotgun (WGS) entry which is preliminary data.</text>
</comment>
<dbReference type="RefSeq" id="WP_204203286.1">
    <property type="nucleotide sequence ID" value="NZ_JAFELM010000028.1"/>
</dbReference>
<gene>
    <name evidence="2" type="ORF">JR050_09650</name>
</gene>
<keyword evidence="1" id="KW-1133">Transmembrane helix</keyword>
<sequence length="150" mass="16626">MKMMKVLAIKFVTCIIAFAIGLDLFFDATFAHILSFSIFLTLASYVVGERVILPLLGKRAANVADFLLAYLTVWIFGSVLLESYLQIAWGSIISAIIITTAEVILHLMVGSRAGERDRNPIFTRPLATLATEFAEEFDTKGLNGSKYKKE</sequence>
<keyword evidence="1" id="KW-0472">Membrane</keyword>
<dbReference type="Pfam" id="PF10710">
    <property type="entry name" value="DUF2512"/>
    <property type="match status" value="1"/>
</dbReference>
<evidence type="ECO:0000313" key="2">
    <source>
        <dbReference type="EMBL" id="MBM6617932.1"/>
    </source>
</evidence>
<evidence type="ECO:0000256" key="1">
    <source>
        <dbReference type="SAM" id="Phobius"/>
    </source>
</evidence>
<proteinExistence type="predicted"/>